<proteinExistence type="predicted"/>
<dbReference type="GO" id="GO:0004674">
    <property type="term" value="F:protein serine/threonine kinase activity"/>
    <property type="evidence" value="ECO:0007669"/>
    <property type="project" value="UniProtKB-KW"/>
</dbReference>
<reference evidence="22" key="1">
    <citation type="submission" date="2021-03" db="EMBL/GenBank/DDBJ databases">
        <title>Chromosome level genome of the anhydrobiotic midge Polypedilum vanderplanki.</title>
        <authorList>
            <person name="Yoshida Y."/>
            <person name="Kikawada T."/>
            <person name="Gusev O."/>
        </authorList>
    </citation>
    <scope>NUCLEOTIDE SEQUENCE</scope>
    <source>
        <strain evidence="22">NIAS01</strain>
        <tissue evidence="22">Whole body or cell culture</tissue>
    </source>
</reference>
<evidence type="ECO:0000259" key="18">
    <source>
        <dbReference type="PROSITE" id="PS50011"/>
    </source>
</evidence>
<keyword evidence="10" id="KW-0832">Ubl conjugation</keyword>
<evidence type="ECO:0000256" key="5">
    <source>
        <dbReference type="ARBA" id="ARBA00022527"/>
    </source>
</evidence>
<dbReference type="Pfam" id="PF18409">
    <property type="entry name" value="Plk4_PB2"/>
    <property type="match status" value="1"/>
</dbReference>
<evidence type="ECO:0000256" key="16">
    <source>
        <dbReference type="ARBA" id="ARBA00048347"/>
    </source>
</evidence>
<keyword evidence="7 17" id="KW-0547">Nucleotide-binding</keyword>
<dbReference type="PROSITE" id="PS50011">
    <property type="entry name" value="PROTEIN_KINASE_DOM"/>
    <property type="match status" value="1"/>
</dbReference>
<dbReference type="Gene3D" id="3.30.1120.30">
    <property type="entry name" value="POLO box domain"/>
    <property type="match status" value="1"/>
</dbReference>
<dbReference type="GO" id="GO:0005524">
    <property type="term" value="F:ATP binding"/>
    <property type="evidence" value="ECO:0007669"/>
    <property type="project" value="UniProtKB-UniRule"/>
</dbReference>
<keyword evidence="4" id="KW-0963">Cytoplasm</keyword>
<gene>
    <name evidence="22" type="ORF">PVAND_013578</name>
</gene>
<dbReference type="InterPro" id="IPR017441">
    <property type="entry name" value="Protein_kinase_ATP_BS"/>
</dbReference>
<dbReference type="PANTHER" id="PTHR24345">
    <property type="entry name" value="SERINE/THREONINE-PROTEIN KINASE PLK"/>
    <property type="match status" value="1"/>
</dbReference>
<feature type="domain" description="Cryptic POLO box 2 (CPB2)" evidence="21">
    <location>
        <begin position="487"/>
        <end position="592"/>
    </location>
</feature>
<dbReference type="InterPro" id="IPR033699">
    <property type="entry name" value="POLO_box_Plk4_1"/>
</dbReference>
<evidence type="ECO:0000256" key="7">
    <source>
        <dbReference type="ARBA" id="ARBA00022741"/>
    </source>
</evidence>
<dbReference type="CDD" id="cd13114">
    <property type="entry name" value="POLO_box_Plk4_1"/>
    <property type="match status" value="1"/>
</dbReference>
<evidence type="ECO:0000256" key="12">
    <source>
        <dbReference type="ARBA" id="ARBA00030332"/>
    </source>
</evidence>
<dbReference type="InterPro" id="IPR008266">
    <property type="entry name" value="Tyr_kinase_AS"/>
</dbReference>
<dbReference type="InterPro" id="IPR011009">
    <property type="entry name" value="Kinase-like_dom_sf"/>
</dbReference>
<evidence type="ECO:0000259" key="19">
    <source>
        <dbReference type="PROSITE" id="PS50078"/>
    </source>
</evidence>
<dbReference type="PROSITE" id="PS51985">
    <property type="entry name" value="CPB2"/>
    <property type="match status" value="1"/>
</dbReference>
<organism evidence="22 23">
    <name type="scientific">Polypedilum vanderplanki</name>
    <name type="common">Sleeping chironomid midge</name>
    <dbReference type="NCBI Taxonomy" id="319348"/>
    <lineage>
        <taxon>Eukaryota</taxon>
        <taxon>Metazoa</taxon>
        <taxon>Ecdysozoa</taxon>
        <taxon>Arthropoda</taxon>
        <taxon>Hexapoda</taxon>
        <taxon>Insecta</taxon>
        <taxon>Pterygota</taxon>
        <taxon>Neoptera</taxon>
        <taxon>Endopterygota</taxon>
        <taxon>Diptera</taxon>
        <taxon>Nematocera</taxon>
        <taxon>Chironomoidea</taxon>
        <taxon>Chironomidae</taxon>
        <taxon>Chironominae</taxon>
        <taxon>Polypedilum</taxon>
        <taxon>Polypedilum</taxon>
    </lineage>
</organism>
<comment type="subcellular location">
    <subcellularLocation>
        <location evidence="1">Cytoplasm</location>
        <location evidence="1">Cytoskeleton</location>
        <location evidence="1">Microtubule organizing center</location>
        <location evidence="1">Centrosome</location>
        <location evidence="1">Centriole</location>
    </subcellularLocation>
</comment>
<protein>
    <recommendedName>
        <fullName evidence="3">Serine/threonine-protein kinase PLK4</fullName>
        <ecNumber evidence="2">2.7.11.21</ecNumber>
    </recommendedName>
    <alternativeName>
        <fullName evidence="12">Polo-like kinase 4</fullName>
    </alternativeName>
    <alternativeName>
        <fullName evidence="13 14">Serine/threonine-protein kinase SAK</fullName>
    </alternativeName>
</protein>
<keyword evidence="5" id="KW-0723">Serine/threonine-protein kinase</keyword>
<dbReference type="PROSITE" id="PS00109">
    <property type="entry name" value="PROTEIN_KINASE_TYR"/>
    <property type="match status" value="1"/>
</dbReference>
<dbReference type="InterPro" id="IPR033698">
    <property type="entry name" value="POLO_box_Plk4_2"/>
</dbReference>
<accession>A0A9J6CR41</accession>
<evidence type="ECO:0000256" key="17">
    <source>
        <dbReference type="PROSITE-ProRule" id="PRU10141"/>
    </source>
</evidence>
<dbReference type="GO" id="GO:0005814">
    <property type="term" value="C:centriole"/>
    <property type="evidence" value="ECO:0007669"/>
    <property type="project" value="UniProtKB-SubCell"/>
</dbReference>
<dbReference type="Pfam" id="PF00069">
    <property type="entry name" value="Pkinase"/>
    <property type="match status" value="1"/>
</dbReference>
<comment type="caution">
    <text evidence="22">The sequence shown here is derived from an EMBL/GenBank/DDBJ whole genome shotgun (WGS) entry which is preliminary data.</text>
</comment>
<sequence>MDEFSLDIEDYDIYEELGKGGFATVYRARCRPLNQEVAIKMIDKHQMQAKNMTERVQQEVHIHARLKHPSILDLYTFFEDNNYVYLVLELAHKGTLYKYLNGRTLSEGEAAYIISQVANGLMYLQSNKIMHRDISMSNLLLTANMQVKISDFGLATQIDQFYGNKHTTLCGTPNYISPEVATRSSHGLKTDNWSLGCLLYTLLVGRPPFDTNGVKSTLTQVVMGNYSIPNHLSAEAQDLIKQLLCKDQSKRIELKQVIAHSFFSKYSNIIHNSNHMKTLDSGIVTFSTSSKHSTRSRSMEVLNSIHNNNNFQNPVEQTTPHVIGSLYRCMSSVSLSKQQQQSIPITSMHSQQHQQYSIQMNPIVSYQKKLDVPPLCTTRLQPTRHQMKNVVMSIMNEPRGEVVVELLKYKAKSDEYRVMEVCRISNDGLRIVIYQPNKGKGIRMQNQPPATPNDGVDFIYSYENLPEKHFKKYLYAHRFIQMVRAKTPKVTFYSELAKCQLMETLEDFEMILYNSNGTVTKRKGTSCEFHIQLDTNINEQQQPTHDQQKITQHAEECYQHCVNIEKLLSLTSLNQPCFPIIIGRRPSENNLDDGKNVLQDHQNTFNNYISSSQTPLRTPKINMPSFSLEQTPSPIVKPSISNANNYRYPETPTSSPQYHNQHHKMTSTTIPGIGHATLLSDGTFEINYFDGSRIIVLTEQQGSGIVYSASNIASSIRYHANDLMPEVVKSKFNQLPNILSHLKPRDVGFITSTPLQHQEYNPVFHSNRLNHMKFMR</sequence>
<evidence type="ECO:0000256" key="11">
    <source>
        <dbReference type="ARBA" id="ARBA00023212"/>
    </source>
</evidence>
<evidence type="ECO:0000256" key="9">
    <source>
        <dbReference type="ARBA" id="ARBA00022840"/>
    </source>
</evidence>
<evidence type="ECO:0000256" key="6">
    <source>
        <dbReference type="ARBA" id="ARBA00022679"/>
    </source>
</evidence>
<dbReference type="PROSITE" id="PS51984">
    <property type="entry name" value="CPB1"/>
    <property type="match status" value="1"/>
</dbReference>
<name>A0A9J6CR41_POLVA</name>
<evidence type="ECO:0000313" key="23">
    <source>
        <dbReference type="Proteomes" id="UP001107558"/>
    </source>
</evidence>
<dbReference type="EMBL" id="JADBJN010000001">
    <property type="protein sequence ID" value="KAG5684343.1"/>
    <property type="molecule type" value="Genomic_DNA"/>
</dbReference>
<feature type="binding site" evidence="17">
    <location>
        <position position="40"/>
    </location>
    <ligand>
        <name>ATP</name>
        <dbReference type="ChEBI" id="CHEBI:30616"/>
    </ligand>
</feature>
<dbReference type="Proteomes" id="UP001107558">
    <property type="component" value="Chromosome 1"/>
</dbReference>
<feature type="domain" description="Protein kinase" evidence="18">
    <location>
        <begin position="11"/>
        <end position="263"/>
    </location>
</feature>
<dbReference type="PROSITE" id="PS00107">
    <property type="entry name" value="PROTEIN_KINASE_ATP"/>
    <property type="match status" value="1"/>
</dbReference>
<dbReference type="FunFam" id="3.30.200.20:FF:000042">
    <property type="entry name" value="Aurora kinase A"/>
    <property type="match status" value="1"/>
</dbReference>
<evidence type="ECO:0000313" key="22">
    <source>
        <dbReference type="EMBL" id="KAG5684343.1"/>
    </source>
</evidence>
<dbReference type="PROSITE" id="PS50078">
    <property type="entry name" value="POLO_BOX"/>
    <property type="match status" value="1"/>
</dbReference>
<dbReference type="GO" id="GO:0005634">
    <property type="term" value="C:nucleus"/>
    <property type="evidence" value="ECO:0007669"/>
    <property type="project" value="TreeGrafter"/>
</dbReference>
<evidence type="ECO:0000256" key="15">
    <source>
        <dbReference type="ARBA" id="ARBA00047802"/>
    </source>
</evidence>
<evidence type="ECO:0000256" key="3">
    <source>
        <dbReference type="ARBA" id="ARBA00020245"/>
    </source>
</evidence>
<evidence type="ECO:0000259" key="21">
    <source>
        <dbReference type="PROSITE" id="PS51985"/>
    </source>
</evidence>
<evidence type="ECO:0000256" key="14">
    <source>
        <dbReference type="ARBA" id="ARBA00030924"/>
    </source>
</evidence>
<keyword evidence="9 17" id="KW-0067">ATP-binding</keyword>
<dbReference type="OrthoDB" id="10004143at2759"/>
<evidence type="ECO:0000259" key="20">
    <source>
        <dbReference type="PROSITE" id="PS51984"/>
    </source>
</evidence>
<dbReference type="InterPro" id="IPR000719">
    <property type="entry name" value="Prot_kinase_dom"/>
</dbReference>
<evidence type="ECO:0000256" key="4">
    <source>
        <dbReference type="ARBA" id="ARBA00022490"/>
    </source>
</evidence>
<feature type="domain" description="POLO box" evidence="19">
    <location>
        <begin position="661"/>
        <end position="744"/>
    </location>
</feature>
<dbReference type="InterPro" id="IPR036947">
    <property type="entry name" value="POLO_box_dom_sf"/>
</dbReference>
<dbReference type="Gene3D" id="1.10.510.10">
    <property type="entry name" value="Transferase(Phosphotransferase) domain 1"/>
    <property type="match status" value="1"/>
</dbReference>
<evidence type="ECO:0000256" key="2">
    <source>
        <dbReference type="ARBA" id="ARBA00012424"/>
    </source>
</evidence>
<dbReference type="SUPFAM" id="SSF56112">
    <property type="entry name" value="Protein kinase-like (PK-like)"/>
    <property type="match status" value="1"/>
</dbReference>
<evidence type="ECO:0000256" key="10">
    <source>
        <dbReference type="ARBA" id="ARBA00022843"/>
    </source>
</evidence>
<keyword evidence="11" id="KW-0206">Cytoskeleton</keyword>
<dbReference type="Gene3D" id="3.30.1120.130">
    <property type="match status" value="1"/>
</dbReference>
<comment type="catalytic activity">
    <reaction evidence="15">
        <text>L-threonyl-[protein] + ATP = O-phospho-L-threonyl-[protein] + ADP + H(+)</text>
        <dbReference type="Rhea" id="RHEA:46608"/>
        <dbReference type="Rhea" id="RHEA-COMP:11060"/>
        <dbReference type="Rhea" id="RHEA-COMP:11605"/>
        <dbReference type="ChEBI" id="CHEBI:15378"/>
        <dbReference type="ChEBI" id="CHEBI:30013"/>
        <dbReference type="ChEBI" id="CHEBI:30616"/>
        <dbReference type="ChEBI" id="CHEBI:61977"/>
        <dbReference type="ChEBI" id="CHEBI:456216"/>
        <dbReference type="EC" id="2.7.11.21"/>
    </reaction>
</comment>
<dbReference type="InterPro" id="IPR000959">
    <property type="entry name" value="POLO_box_dom"/>
</dbReference>
<dbReference type="EC" id="2.7.11.21" evidence="2"/>
<dbReference type="InterPro" id="IPR046437">
    <property type="entry name" value="Ser_Thr-PK_POLO_box_1_sf"/>
</dbReference>
<keyword evidence="23" id="KW-1185">Reference proteome</keyword>
<keyword evidence="6" id="KW-0808">Transferase</keyword>
<evidence type="ECO:0000256" key="1">
    <source>
        <dbReference type="ARBA" id="ARBA00004114"/>
    </source>
</evidence>
<keyword evidence="8" id="KW-0418">Kinase</keyword>
<evidence type="ECO:0000256" key="8">
    <source>
        <dbReference type="ARBA" id="ARBA00022777"/>
    </source>
</evidence>
<dbReference type="PANTHER" id="PTHR24345:SF91">
    <property type="entry name" value="SERINE_THREONINE-PROTEIN KINASE PLK4"/>
    <property type="match status" value="1"/>
</dbReference>
<feature type="domain" description="Cryptic POLO box 1 (CPB1)" evidence="20">
    <location>
        <begin position="367"/>
        <end position="486"/>
    </location>
</feature>
<dbReference type="FunFam" id="1.10.510.10:FF:000576">
    <property type="entry name" value="Serine/threonine-protein kinase PLK4"/>
    <property type="match status" value="1"/>
</dbReference>
<evidence type="ECO:0000256" key="13">
    <source>
        <dbReference type="ARBA" id="ARBA00030429"/>
    </source>
</evidence>
<dbReference type="AlphaFoldDB" id="A0A9J6CR41"/>
<dbReference type="SUPFAM" id="SSF82615">
    <property type="entry name" value="Polo-box domain"/>
    <property type="match status" value="1"/>
</dbReference>
<dbReference type="Gene3D" id="3.30.1120.120">
    <property type="match status" value="1"/>
</dbReference>
<dbReference type="Pfam" id="PF18190">
    <property type="entry name" value="Plk4_PB1"/>
    <property type="match status" value="1"/>
</dbReference>
<comment type="catalytic activity">
    <reaction evidence="16">
        <text>L-seryl-[protein] + ATP = O-phospho-L-seryl-[protein] + ADP + H(+)</text>
        <dbReference type="Rhea" id="RHEA:17989"/>
        <dbReference type="Rhea" id="RHEA-COMP:9863"/>
        <dbReference type="Rhea" id="RHEA-COMP:11604"/>
        <dbReference type="ChEBI" id="CHEBI:15378"/>
        <dbReference type="ChEBI" id="CHEBI:29999"/>
        <dbReference type="ChEBI" id="CHEBI:30616"/>
        <dbReference type="ChEBI" id="CHEBI:83421"/>
        <dbReference type="ChEBI" id="CHEBI:456216"/>
        <dbReference type="EC" id="2.7.11.21"/>
    </reaction>
</comment>
<dbReference type="InterPro" id="IPR047108">
    <property type="entry name" value="Plk4-like_POLO_box_2_sf"/>
</dbReference>